<proteinExistence type="predicted"/>
<dbReference type="PANTHER" id="PTHR42756">
    <property type="entry name" value="TRANSCRIPTIONAL REGULATOR, MARR"/>
    <property type="match status" value="1"/>
</dbReference>
<dbReference type="GO" id="GO:0003700">
    <property type="term" value="F:DNA-binding transcription factor activity"/>
    <property type="evidence" value="ECO:0007669"/>
    <property type="project" value="InterPro"/>
</dbReference>
<dbReference type="PROSITE" id="PS50995">
    <property type="entry name" value="HTH_MARR_2"/>
    <property type="match status" value="1"/>
</dbReference>
<name>A0A150S768_SORCE</name>
<keyword evidence="3" id="KW-0804">Transcription</keyword>
<dbReference type="InterPro" id="IPR036390">
    <property type="entry name" value="WH_DNA-bd_sf"/>
</dbReference>
<dbReference type="InterPro" id="IPR000835">
    <property type="entry name" value="HTH_MarR-typ"/>
</dbReference>
<dbReference type="PRINTS" id="PR00598">
    <property type="entry name" value="HTHMARR"/>
</dbReference>
<reference evidence="6 7" key="1">
    <citation type="submission" date="2014-02" db="EMBL/GenBank/DDBJ databases">
        <title>The small core and large imbalanced accessory genome model reveals a collaborative survival strategy of Sorangium cellulosum strains in nature.</title>
        <authorList>
            <person name="Han K."/>
            <person name="Peng R."/>
            <person name="Blom J."/>
            <person name="Li Y.-Z."/>
        </authorList>
    </citation>
    <scope>NUCLEOTIDE SEQUENCE [LARGE SCALE GENOMIC DNA]</scope>
    <source>
        <strain evidence="6 7">So0011-07</strain>
    </source>
</reference>
<dbReference type="SMART" id="SM00347">
    <property type="entry name" value="HTH_MARR"/>
    <property type="match status" value="1"/>
</dbReference>
<protein>
    <recommendedName>
        <fullName evidence="5">HTH marR-type domain-containing protein</fullName>
    </recommendedName>
</protein>
<dbReference type="PANTHER" id="PTHR42756:SF1">
    <property type="entry name" value="TRANSCRIPTIONAL REPRESSOR OF EMRAB OPERON"/>
    <property type="match status" value="1"/>
</dbReference>
<dbReference type="AlphaFoldDB" id="A0A150S768"/>
<evidence type="ECO:0000313" key="7">
    <source>
        <dbReference type="Proteomes" id="UP000075635"/>
    </source>
</evidence>
<dbReference type="Proteomes" id="UP000075635">
    <property type="component" value="Unassembled WGS sequence"/>
</dbReference>
<evidence type="ECO:0000313" key="6">
    <source>
        <dbReference type="EMBL" id="KYF88237.1"/>
    </source>
</evidence>
<comment type="caution">
    <text evidence="6">The sequence shown here is derived from an EMBL/GenBank/DDBJ whole genome shotgun (WGS) entry which is preliminary data.</text>
</comment>
<dbReference type="EMBL" id="JEMB01001364">
    <property type="protein sequence ID" value="KYF88237.1"/>
    <property type="molecule type" value="Genomic_DNA"/>
</dbReference>
<sequence>MQDEKSSDPSDPRSSVSFWINATSRSLMRIQDGRLRPLGFGMRQMPVLYALKEGASLPQKELARLAGVEQPTMAEMLARMERDGVVQREPNPKDGRGSLTSLTRSSLLRLPKGREALVEVEREAMAGFTAAEKELLLTLLQRVARNLGNLDP</sequence>
<keyword evidence="1" id="KW-0805">Transcription regulation</keyword>
<evidence type="ECO:0000256" key="3">
    <source>
        <dbReference type="ARBA" id="ARBA00023163"/>
    </source>
</evidence>
<evidence type="ECO:0000256" key="1">
    <source>
        <dbReference type="ARBA" id="ARBA00023015"/>
    </source>
</evidence>
<feature type="region of interest" description="Disordered" evidence="4">
    <location>
        <begin position="82"/>
        <end position="105"/>
    </location>
</feature>
<dbReference type="SUPFAM" id="SSF46785">
    <property type="entry name" value="Winged helix' DNA-binding domain"/>
    <property type="match status" value="1"/>
</dbReference>
<feature type="domain" description="HTH marR-type" evidence="5">
    <location>
        <begin position="13"/>
        <end position="145"/>
    </location>
</feature>
<dbReference type="InterPro" id="IPR036388">
    <property type="entry name" value="WH-like_DNA-bd_sf"/>
</dbReference>
<evidence type="ECO:0000259" key="5">
    <source>
        <dbReference type="PROSITE" id="PS50995"/>
    </source>
</evidence>
<dbReference type="Gene3D" id="1.10.10.10">
    <property type="entry name" value="Winged helix-like DNA-binding domain superfamily/Winged helix DNA-binding domain"/>
    <property type="match status" value="1"/>
</dbReference>
<evidence type="ECO:0000256" key="4">
    <source>
        <dbReference type="SAM" id="MobiDB-lite"/>
    </source>
</evidence>
<feature type="compositionally biased region" description="Basic and acidic residues" evidence="4">
    <location>
        <begin position="82"/>
        <end position="96"/>
    </location>
</feature>
<evidence type="ECO:0000256" key="2">
    <source>
        <dbReference type="ARBA" id="ARBA00023125"/>
    </source>
</evidence>
<dbReference type="GO" id="GO:0003677">
    <property type="term" value="F:DNA binding"/>
    <property type="evidence" value="ECO:0007669"/>
    <property type="project" value="UniProtKB-KW"/>
</dbReference>
<dbReference type="Pfam" id="PF01047">
    <property type="entry name" value="MarR"/>
    <property type="match status" value="1"/>
</dbReference>
<keyword evidence="2" id="KW-0238">DNA-binding</keyword>
<organism evidence="6 7">
    <name type="scientific">Sorangium cellulosum</name>
    <name type="common">Polyangium cellulosum</name>
    <dbReference type="NCBI Taxonomy" id="56"/>
    <lineage>
        <taxon>Bacteria</taxon>
        <taxon>Pseudomonadati</taxon>
        <taxon>Myxococcota</taxon>
        <taxon>Polyangia</taxon>
        <taxon>Polyangiales</taxon>
        <taxon>Polyangiaceae</taxon>
        <taxon>Sorangium</taxon>
    </lineage>
</organism>
<gene>
    <name evidence="6" type="ORF">BE17_32370</name>
</gene>
<accession>A0A150S768</accession>